<dbReference type="CTD" id="8234183"/>
<reference evidence="6" key="1">
    <citation type="submission" date="2007-04" db="EMBL/GenBank/DDBJ databases">
        <title>Annotation of Pediculus humanus corporis strain USDA.</title>
        <authorList>
            <person name="Kirkness E."/>
            <person name="Hannick L."/>
            <person name="Hass B."/>
            <person name="Bruggner R."/>
            <person name="Lawson D."/>
            <person name="Bidwell S."/>
            <person name="Joardar V."/>
            <person name="Caler E."/>
            <person name="Walenz B."/>
            <person name="Inman J."/>
            <person name="Schobel S."/>
            <person name="Galinsky K."/>
            <person name="Amedeo P."/>
            <person name="Strausberg R."/>
        </authorList>
    </citation>
    <scope>NUCLEOTIDE SEQUENCE</scope>
    <source>
        <strain evidence="6">USDA</strain>
    </source>
</reference>
<evidence type="ECO:0000313" key="6">
    <source>
        <dbReference type="EMBL" id="EEB11769.1"/>
    </source>
</evidence>
<dbReference type="AlphaFoldDB" id="E0VEG3"/>
<name>E0VEG3_PEDHC</name>
<evidence type="ECO:0000313" key="8">
    <source>
        <dbReference type="Proteomes" id="UP000009046"/>
    </source>
</evidence>
<dbReference type="EMBL" id="DS235090">
    <property type="protein sequence ID" value="EEB11769.1"/>
    <property type="molecule type" value="Genomic_DNA"/>
</dbReference>
<feature type="domain" description="BED-type" evidence="5">
    <location>
        <begin position="27"/>
        <end position="79"/>
    </location>
</feature>
<evidence type="ECO:0000313" key="7">
    <source>
        <dbReference type="EnsemblMetazoa" id="PHUM132210-PA"/>
    </source>
</evidence>
<dbReference type="EMBL" id="AAZO01001533">
    <property type="status" value="NOT_ANNOTATED_CDS"/>
    <property type="molecule type" value="Genomic_DNA"/>
</dbReference>
<dbReference type="EnsemblMetazoa" id="PHUM132210-RA">
    <property type="protein sequence ID" value="PHUM132210-PA"/>
    <property type="gene ID" value="PHUM132210"/>
</dbReference>
<dbReference type="GeneID" id="8234183"/>
<reference evidence="7" key="3">
    <citation type="submission" date="2021-02" db="UniProtKB">
        <authorList>
            <consortium name="EnsemblMetazoa"/>
        </authorList>
    </citation>
    <scope>IDENTIFICATION</scope>
    <source>
        <strain evidence="7">USDA</strain>
    </source>
</reference>
<keyword evidence="1" id="KW-0479">Metal-binding</keyword>
<dbReference type="SUPFAM" id="SSF57667">
    <property type="entry name" value="beta-beta-alpha zinc fingers"/>
    <property type="match status" value="2"/>
</dbReference>
<sequence>MEINYCQPTRILAVEPTTIIAHQSKGPPPSPIWNYFVRDSERKVAICKSCGGSIRIASGTTSGIVYHLKATHFEEFELYKLQKEEWEKLKDFYVYQNYMKNRVKKKIIQVVQMNDSTSAIIVDPSFVSGKLPGYRPQMSPIWNYFDKVNNRKASLCRICGTLLKGVVTGNAEIHLRSKHNSLFEEFQEQKNRWVYSKRYRYIGPQIKESSLRKSESRSRRT</sequence>
<evidence type="ECO:0000256" key="3">
    <source>
        <dbReference type="ARBA" id="ARBA00022833"/>
    </source>
</evidence>
<dbReference type="InterPro" id="IPR036236">
    <property type="entry name" value="Znf_C2H2_sf"/>
</dbReference>
<organism>
    <name type="scientific">Pediculus humanus subsp. corporis</name>
    <name type="common">Body louse</name>
    <dbReference type="NCBI Taxonomy" id="121224"/>
    <lineage>
        <taxon>Eukaryota</taxon>
        <taxon>Metazoa</taxon>
        <taxon>Ecdysozoa</taxon>
        <taxon>Arthropoda</taxon>
        <taxon>Hexapoda</taxon>
        <taxon>Insecta</taxon>
        <taxon>Pterygota</taxon>
        <taxon>Neoptera</taxon>
        <taxon>Paraneoptera</taxon>
        <taxon>Psocodea</taxon>
        <taxon>Troctomorpha</taxon>
        <taxon>Phthiraptera</taxon>
        <taxon>Anoplura</taxon>
        <taxon>Pediculidae</taxon>
        <taxon>Pediculus</taxon>
    </lineage>
</organism>
<dbReference type="GO" id="GO:0003677">
    <property type="term" value="F:DNA binding"/>
    <property type="evidence" value="ECO:0007669"/>
    <property type="project" value="InterPro"/>
</dbReference>
<dbReference type="VEuPathDB" id="VectorBase:PHUM132210"/>
<dbReference type="KEGG" id="phu:Phum_PHUM132210"/>
<proteinExistence type="predicted"/>
<dbReference type="Proteomes" id="UP000009046">
    <property type="component" value="Unassembled WGS sequence"/>
</dbReference>
<protein>
    <recommendedName>
        <fullName evidence="5">BED-type domain-containing protein</fullName>
    </recommendedName>
</protein>
<dbReference type="OrthoDB" id="7699631at2759"/>
<keyword evidence="3" id="KW-0862">Zinc</keyword>
<evidence type="ECO:0000256" key="1">
    <source>
        <dbReference type="ARBA" id="ARBA00022723"/>
    </source>
</evidence>
<dbReference type="GO" id="GO:0008270">
    <property type="term" value="F:zinc ion binding"/>
    <property type="evidence" value="ECO:0007669"/>
    <property type="project" value="UniProtKB-KW"/>
</dbReference>
<keyword evidence="2 4" id="KW-0863">Zinc-finger</keyword>
<evidence type="ECO:0000256" key="2">
    <source>
        <dbReference type="ARBA" id="ARBA00022771"/>
    </source>
</evidence>
<dbReference type="InterPro" id="IPR003656">
    <property type="entry name" value="Znf_BED"/>
</dbReference>
<dbReference type="Pfam" id="PF02892">
    <property type="entry name" value="zf-BED"/>
    <property type="match status" value="2"/>
</dbReference>
<gene>
    <name evidence="7" type="primary">8234183</name>
    <name evidence="6" type="ORF">Phum_PHUM132210</name>
</gene>
<reference evidence="6" key="2">
    <citation type="submission" date="2007-04" db="EMBL/GenBank/DDBJ databases">
        <title>The genome of the human body louse.</title>
        <authorList>
            <consortium name="The Human Body Louse Genome Consortium"/>
            <person name="Kirkness E."/>
            <person name="Walenz B."/>
            <person name="Hass B."/>
            <person name="Bruggner R."/>
            <person name="Strausberg R."/>
        </authorList>
    </citation>
    <scope>NUCLEOTIDE SEQUENCE</scope>
    <source>
        <strain evidence="6">USDA</strain>
    </source>
</reference>
<keyword evidence="8" id="KW-1185">Reference proteome</keyword>
<dbReference type="InParanoid" id="E0VEG3"/>
<dbReference type="SMART" id="SM00614">
    <property type="entry name" value="ZnF_BED"/>
    <property type="match status" value="2"/>
</dbReference>
<evidence type="ECO:0000256" key="4">
    <source>
        <dbReference type="PROSITE-ProRule" id="PRU00027"/>
    </source>
</evidence>
<dbReference type="RefSeq" id="XP_002424507.1">
    <property type="nucleotide sequence ID" value="XM_002424462.1"/>
</dbReference>
<dbReference type="PROSITE" id="PS50808">
    <property type="entry name" value="ZF_BED"/>
    <property type="match status" value="2"/>
</dbReference>
<dbReference type="HOGENOM" id="CLU_1251987_0_0_1"/>
<feature type="domain" description="BED-type" evidence="5">
    <location>
        <begin position="136"/>
        <end position="186"/>
    </location>
</feature>
<evidence type="ECO:0000259" key="5">
    <source>
        <dbReference type="PROSITE" id="PS50808"/>
    </source>
</evidence>
<accession>E0VEG3</accession>